<evidence type="ECO:0000313" key="13">
    <source>
        <dbReference type="EMBL" id="CAI9105568.1"/>
    </source>
</evidence>
<keyword evidence="5 11" id="KW-0812">Transmembrane</keyword>
<evidence type="ECO:0000256" key="11">
    <source>
        <dbReference type="SAM" id="Phobius"/>
    </source>
</evidence>
<evidence type="ECO:0000256" key="8">
    <source>
        <dbReference type="ARBA" id="ARBA00022989"/>
    </source>
</evidence>
<sequence>MAVAEEEANGRSQFPPWLETQTEISGLSLANASISGIFPDWFGTNFASLSYLDLSSNFLTGPVPLFDANYSTYSSFEFLNLASNRLTGSIPDELCNLHSLMVISLANNQLTGKIPACLGNLKQLIVLNLANNRLSGHIPGTLGNLESLQQLRLNGNKFFGVLPSSLQSLKSLITLDLRNNQLRDLIPDWIGKEFSNLRFLMLQTNNFNGNLSMMLSNGSGGLTTFGVYMTSLWNSMKGTDLEYFSNLQYVKSIMLSGNNLGGEIPDELMDLKCLLNLNLSRNNLVGKIPEKIGNLKQLESLDLSMNQLSETIPQSLTNIDALSYLNLSFNNLTGRIPSGNHFDTLNDPSIYEGNSGLCGKPLAKSCHGNAASNQAIDDDNDKFEFLWFYSGIGPGFAVGLLGFFLVLYINKSWRHAYFRSVEYVCNRVRGRCQFCETALFISMFSKPDQSGRSNRNNNRFLSLNVNSQWIPPFQLQELEMVSVFIGTEYPHWLRTQSENSWISLRNASISGSLPSWCATTSANLYYFDLSDNFLTGHVPVFDVNQSLNFQSLRIISLANNQLTGKIPSCLGNLRQLKVLDLANNSLSGQIPHTLGNLGWLLVLHLNGNKLFGTLPSSLKNLTLLTTLDLGNNQFRDFIPDWMGEAFLTENNLHLRLQSNHFYGNISENLCQLSSLQVLNLAENDLVGSIPRCLGNLSMLLSDEPGSDMEYFTNLQYVKSMMLSGNNLDGEIPDELMDLKGLQNLNLSRNNLSGKIPGKIGDLKQLESLDLSMNQLSGTIPQSLANIDALSYLNLSFNNLTGHVPSGNHFDTLNDPSIYEGNSGLCSNLAVKICPDDSPARENELQLRIEELTFSWFYYGIGPGFAIGFLGVFYVLHLKKSWRHAYFRLVENACDKVRVSSQWIPPFQLVDLRMDSVFIGTQFPPWLQTQRKIFRIALTNASISGSLPLAGWWGTTSADLDYIDLSNNFLTGHLPVFDVKYTINSRFQFLKLSNNRFTGNIPEQLCNLQSLWVISLANNNLTGKIPPCLGNLKQLKVLDLANNSLSGQIPYTLGNLGWLNVLHLNGNNLFGVLPSSLKNLTFLITLDLGNNEFRDLIPDWMGKEFSSLQFLRLQSNSFYVPKKGHLKTYSIDLLEK</sequence>
<dbReference type="Gene3D" id="3.80.10.10">
    <property type="entry name" value="Ribonuclease Inhibitor"/>
    <property type="match status" value="3"/>
</dbReference>
<accession>A0AAV1DF54</accession>
<dbReference type="PANTHER" id="PTHR48063">
    <property type="entry name" value="LRR RECEPTOR-LIKE KINASE"/>
    <property type="match status" value="1"/>
</dbReference>
<evidence type="ECO:0000256" key="2">
    <source>
        <dbReference type="ARBA" id="ARBA00009592"/>
    </source>
</evidence>
<evidence type="ECO:0000259" key="12">
    <source>
        <dbReference type="Pfam" id="PF23598"/>
    </source>
</evidence>
<dbReference type="SUPFAM" id="SSF52047">
    <property type="entry name" value="RNI-like"/>
    <property type="match status" value="1"/>
</dbReference>
<keyword evidence="6" id="KW-0732">Signal</keyword>
<dbReference type="GO" id="GO:0051707">
    <property type="term" value="P:response to other organism"/>
    <property type="evidence" value="ECO:0007669"/>
    <property type="project" value="UniProtKB-ARBA"/>
</dbReference>
<dbReference type="PANTHER" id="PTHR48063:SF112">
    <property type="entry name" value="RECEPTOR LIKE PROTEIN 30-LIKE"/>
    <property type="match status" value="1"/>
</dbReference>
<dbReference type="InterPro" id="IPR055414">
    <property type="entry name" value="LRR_R13L4/SHOC2-like"/>
</dbReference>
<keyword evidence="8 11" id="KW-1133">Transmembrane helix</keyword>
<dbReference type="SMART" id="SM00365">
    <property type="entry name" value="LRR_SD22"/>
    <property type="match status" value="5"/>
</dbReference>
<keyword evidence="10" id="KW-0325">Glycoprotein</keyword>
<dbReference type="FunFam" id="3.80.10.10:FF:000111">
    <property type="entry name" value="LRR receptor-like serine/threonine-protein kinase ERECTA"/>
    <property type="match status" value="2"/>
</dbReference>
<evidence type="ECO:0000256" key="3">
    <source>
        <dbReference type="ARBA" id="ARBA00022475"/>
    </source>
</evidence>
<organism evidence="13 14">
    <name type="scientific">Oldenlandia corymbosa var. corymbosa</name>
    <dbReference type="NCBI Taxonomy" id="529605"/>
    <lineage>
        <taxon>Eukaryota</taxon>
        <taxon>Viridiplantae</taxon>
        <taxon>Streptophyta</taxon>
        <taxon>Embryophyta</taxon>
        <taxon>Tracheophyta</taxon>
        <taxon>Spermatophyta</taxon>
        <taxon>Magnoliopsida</taxon>
        <taxon>eudicotyledons</taxon>
        <taxon>Gunneridae</taxon>
        <taxon>Pentapetalae</taxon>
        <taxon>asterids</taxon>
        <taxon>lamiids</taxon>
        <taxon>Gentianales</taxon>
        <taxon>Rubiaceae</taxon>
        <taxon>Rubioideae</taxon>
        <taxon>Spermacoceae</taxon>
        <taxon>Hedyotis-Oldenlandia complex</taxon>
        <taxon>Oldenlandia</taxon>
    </lineage>
</organism>
<name>A0AAV1DF54_OLDCO</name>
<dbReference type="Pfam" id="PF00560">
    <property type="entry name" value="LRR_1"/>
    <property type="match status" value="12"/>
</dbReference>
<gene>
    <name evidence="13" type="ORF">OLC1_LOCUS14236</name>
</gene>
<proteinExistence type="inferred from homology"/>
<dbReference type="FunFam" id="3.80.10.10:FF:000095">
    <property type="entry name" value="LRR receptor-like serine/threonine-protein kinase GSO1"/>
    <property type="match status" value="3"/>
</dbReference>
<dbReference type="InterPro" id="IPR046956">
    <property type="entry name" value="RLP23-like"/>
</dbReference>
<dbReference type="AlphaFoldDB" id="A0AAV1DF54"/>
<evidence type="ECO:0000256" key="4">
    <source>
        <dbReference type="ARBA" id="ARBA00022614"/>
    </source>
</evidence>
<evidence type="ECO:0000256" key="5">
    <source>
        <dbReference type="ARBA" id="ARBA00022692"/>
    </source>
</evidence>
<keyword evidence="14" id="KW-1185">Reference proteome</keyword>
<dbReference type="Pfam" id="PF13855">
    <property type="entry name" value="LRR_8"/>
    <property type="match status" value="1"/>
</dbReference>
<dbReference type="GO" id="GO:0006952">
    <property type="term" value="P:defense response"/>
    <property type="evidence" value="ECO:0007669"/>
    <property type="project" value="UniProtKB-ARBA"/>
</dbReference>
<evidence type="ECO:0000256" key="10">
    <source>
        <dbReference type="ARBA" id="ARBA00023180"/>
    </source>
</evidence>
<evidence type="ECO:0000256" key="6">
    <source>
        <dbReference type="ARBA" id="ARBA00022729"/>
    </source>
</evidence>
<dbReference type="GO" id="GO:0005886">
    <property type="term" value="C:plasma membrane"/>
    <property type="evidence" value="ECO:0007669"/>
    <property type="project" value="UniProtKB-SubCell"/>
</dbReference>
<protein>
    <submittedName>
        <fullName evidence="13">OLC1v1004516C1</fullName>
    </submittedName>
</protein>
<reference evidence="13" key="1">
    <citation type="submission" date="2023-03" db="EMBL/GenBank/DDBJ databases">
        <authorList>
            <person name="Julca I."/>
        </authorList>
    </citation>
    <scope>NUCLEOTIDE SEQUENCE</scope>
</reference>
<keyword evidence="4" id="KW-0433">Leucine-rich repeat</keyword>
<comment type="similarity">
    <text evidence="2">Belongs to the RLP family.</text>
</comment>
<keyword evidence="3" id="KW-1003">Cell membrane</keyword>
<dbReference type="Pfam" id="PF23598">
    <property type="entry name" value="LRR_14"/>
    <property type="match status" value="1"/>
</dbReference>
<evidence type="ECO:0000256" key="7">
    <source>
        <dbReference type="ARBA" id="ARBA00022737"/>
    </source>
</evidence>
<feature type="transmembrane region" description="Helical" evidence="11">
    <location>
        <begin position="855"/>
        <end position="875"/>
    </location>
</feature>
<dbReference type="PRINTS" id="PR00019">
    <property type="entry name" value="LEURICHRPT"/>
</dbReference>
<dbReference type="InterPro" id="IPR003591">
    <property type="entry name" value="Leu-rich_rpt_typical-subtyp"/>
</dbReference>
<dbReference type="InterPro" id="IPR032675">
    <property type="entry name" value="LRR_dom_sf"/>
</dbReference>
<dbReference type="SMART" id="SM00369">
    <property type="entry name" value="LRR_TYP"/>
    <property type="match status" value="13"/>
</dbReference>
<feature type="transmembrane region" description="Helical" evidence="11">
    <location>
        <begin position="386"/>
        <end position="409"/>
    </location>
</feature>
<feature type="domain" description="Disease resistance R13L4/SHOC-2-like LRR" evidence="12">
    <location>
        <begin position="546"/>
        <end position="696"/>
    </location>
</feature>
<dbReference type="InterPro" id="IPR001611">
    <property type="entry name" value="Leu-rich_rpt"/>
</dbReference>
<evidence type="ECO:0000256" key="9">
    <source>
        <dbReference type="ARBA" id="ARBA00023136"/>
    </source>
</evidence>
<dbReference type="Proteomes" id="UP001161247">
    <property type="component" value="Chromosome 5"/>
</dbReference>
<comment type="subcellular location">
    <subcellularLocation>
        <location evidence="1">Cell membrane</location>
        <topology evidence="1">Single-pass type I membrane protein</topology>
    </subcellularLocation>
</comment>
<evidence type="ECO:0000256" key="1">
    <source>
        <dbReference type="ARBA" id="ARBA00004251"/>
    </source>
</evidence>
<keyword evidence="7" id="KW-0677">Repeat</keyword>
<dbReference type="SUPFAM" id="SSF52058">
    <property type="entry name" value="L domain-like"/>
    <property type="match status" value="2"/>
</dbReference>
<evidence type="ECO:0000313" key="14">
    <source>
        <dbReference type="Proteomes" id="UP001161247"/>
    </source>
</evidence>
<keyword evidence="9 11" id="KW-0472">Membrane</keyword>
<dbReference type="EMBL" id="OX459122">
    <property type="protein sequence ID" value="CAI9105568.1"/>
    <property type="molecule type" value="Genomic_DNA"/>
</dbReference>